<dbReference type="RefSeq" id="WP_190786558.1">
    <property type="nucleotide sequence ID" value="NZ_JACXLC010000001.1"/>
</dbReference>
<keyword evidence="9 11" id="KW-0472">Membrane</keyword>
<evidence type="ECO:0000256" key="8">
    <source>
        <dbReference type="ARBA" id="ARBA00023077"/>
    </source>
</evidence>
<comment type="similarity">
    <text evidence="11 12">Belongs to the TonB-dependent receptor family.</text>
</comment>
<sequence length="676" mass="73584">MQAHAQDAPSSDDISVGKEAATTDEIVVRGQRLQRTEFETATSVSVFTGDDLQALPYANDVEDVLERIPNIVQPAPAQPVIIRGVDTNGALVGGFAFSAGPRPRVTTVVDGYSSGFFEYVFGATSVYDIKQIEVFRGPQTTTQGANAIGGAIFVYTNDPTFETEAGALVEVGNLDSLQSAGYVSGPLIDDQLAGRLTVDYRRTDSATDYSDNDSSLDLDELEAVTLRGKLLWTPSALPDLEAKLTLSYAEGNRPTDESVIEPFDDRMSVPFFGTLETFDAVTAIVDVAYDFNDSLRLTNQFAVSDYDQILFNTEFGNDEDVFATTSGTRVSNETILTYDPAGGSLRGLAGLFYIHQNQPQTIFFVGEETISDEQESIGLFVKGEYDITDRLELSAGLRYQRDEQTREGVIFFAPIDFEAEFDAFLPKAELAYDVSENVRVGVSASRGFNPGGVTVDSFTGEILEFDEETVWTFDAFARTVLLDGRLTLNGNIFFSDYDNFQTVSIVGFDETLGLGTPLFNIANVDGAQTYGLEMTAEYKVTDRLELFGSLGLLEAEFRQLVSPGQFGTFEFGAAPGITGFAGASFDATSKLRLSGQVRYVDSYFSTGDNVPVNEVDSYAVVDVNARYDLGRVTLYAFAENLFDSDIETDLALDAPVPFATLADPIRFGVGLQVAFE</sequence>
<dbReference type="InterPro" id="IPR037066">
    <property type="entry name" value="Plug_dom_sf"/>
</dbReference>
<dbReference type="Gene3D" id="2.170.130.10">
    <property type="entry name" value="TonB-dependent receptor, plug domain"/>
    <property type="match status" value="1"/>
</dbReference>
<dbReference type="SUPFAM" id="SSF56935">
    <property type="entry name" value="Porins"/>
    <property type="match status" value="1"/>
</dbReference>
<evidence type="ECO:0000256" key="10">
    <source>
        <dbReference type="ARBA" id="ARBA00023237"/>
    </source>
</evidence>
<evidence type="ECO:0000256" key="4">
    <source>
        <dbReference type="ARBA" id="ARBA00022496"/>
    </source>
</evidence>
<feature type="domain" description="TonB-dependent receptor plug" evidence="14">
    <location>
        <begin position="38"/>
        <end position="151"/>
    </location>
</feature>
<dbReference type="InterPro" id="IPR012910">
    <property type="entry name" value="Plug_dom"/>
</dbReference>
<keyword evidence="3 11" id="KW-1134">Transmembrane beta strand</keyword>
<comment type="caution">
    <text evidence="15">The sequence shown here is derived from an EMBL/GenBank/DDBJ whole genome shotgun (WGS) entry which is preliminary data.</text>
</comment>
<organism evidence="15 16">
    <name type="scientific">Erythrobacter rubeus</name>
    <dbReference type="NCBI Taxonomy" id="2760803"/>
    <lineage>
        <taxon>Bacteria</taxon>
        <taxon>Pseudomonadati</taxon>
        <taxon>Pseudomonadota</taxon>
        <taxon>Alphaproteobacteria</taxon>
        <taxon>Sphingomonadales</taxon>
        <taxon>Erythrobacteraceae</taxon>
        <taxon>Erythrobacter/Porphyrobacter group</taxon>
        <taxon>Erythrobacter</taxon>
    </lineage>
</organism>
<evidence type="ECO:0000256" key="7">
    <source>
        <dbReference type="ARBA" id="ARBA00023065"/>
    </source>
</evidence>
<keyword evidence="5 11" id="KW-0812">Transmembrane</keyword>
<evidence type="ECO:0000256" key="2">
    <source>
        <dbReference type="ARBA" id="ARBA00022448"/>
    </source>
</evidence>
<dbReference type="Pfam" id="PF00593">
    <property type="entry name" value="TonB_dep_Rec_b-barrel"/>
    <property type="match status" value="1"/>
</dbReference>
<keyword evidence="15" id="KW-0675">Receptor</keyword>
<keyword evidence="2 11" id="KW-0813">Transport</keyword>
<keyword evidence="16" id="KW-1185">Reference proteome</keyword>
<dbReference type="InterPro" id="IPR000531">
    <property type="entry name" value="Beta-barrel_TonB"/>
</dbReference>
<evidence type="ECO:0000259" key="14">
    <source>
        <dbReference type="Pfam" id="PF07715"/>
    </source>
</evidence>
<dbReference type="Proteomes" id="UP000635384">
    <property type="component" value="Unassembled WGS sequence"/>
</dbReference>
<accession>A0ABR8KPQ2</accession>
<keyword evidence="10 11" id="KW-0998">Cell outer membrane</keyword>
<evidence type="ECO:0000256" key="9">
    <source>
        <dbReference type="ARBA" id="ARBA00023136"/>
    </source>
</evidence>
<evidence type="ECO:0000256" key="6">
    <source>
        <dbReference type="ARBA" id="ARBA00023004"/>
    </source>
</evidence>
<keyword evidence="6" id="KW-0408">Iron</keyword>
<proteinExistence type="inferred from homology"/>
<dbReference type="EMBL" id="JACXLC010000001">
    <property type="protein sequence ID" value="MBD2840978.1"/>
    <property type="molecule type" value="Genomic_DNA"/>
</dbReference>
<protein>
    <submittedName>
        <fullName evidence="15">TonB-dependent receptor</fullName>
    </submittedName>
</protein>
<dbReference type="PANTHER" id="PTHR32552:SF81">
    <property type="entry name" value="TONB-DEPENDENT OUTER MEMBRANE RECEPTOR"/>
    <property type="match status" value="1"/>
</dbReference>
<evidence type="ECO:0000256" key="3">
    <source>
        <dbReference type="ARBA" id="ARBA00022452"/>
    </source>
</evidence>
<gene>
    <name evidence="15" type="ORF">IB285_01775</name>
</gene>
<comment type="subcellular location">
    <subcellularLocation>
        <location evidence="1 11">Cell outer membrane</location>
        <topology evidence="1 11">Multi-pass membrane protein</topology>
    </subcellularLocation>
</comment>
<dbReference type="InterPro" id="IPR039426">
    <property type="entry name" value="TonB-dep_rcpt-like"/>
</dbReference>
<evidence type="ECO:0000256" key="12">
    <source>
        <dbReference type="RuleBase" id="RU003357"/>
    </source>
</evidence>
<dbReference type="InterPro" id="IPR036942">
    <property type="entry name" value="Beta-barrel_TonB_sf"/>
</dbReference>
<keyword evidence="4" id="KW-0410">Iron transport</keyword>
<feature type="domain" description="TonB-dependent receptor-like beta-barrel" evidence="13">
    <location>
        <begin position="284"/>
        <end position="641"/>
    </location>
</feature>
<keyword evidence="8 12" id="KW-0798">TonB box</keyword>
<evidence type="ECO:0000256" key="5">
    <source>
        <dbReference type="ARBA" id="ARBA00022692"/>
    </source>
</evidence>
<keyword evidence="7" id="KW-0406">Ion transport</keyword>
<evidence type="ECO:0000256" key="11">
    <source>
        <dbReference type="PROSITE-ProRule" id="PRU01360"/>
    </source>
</evidence>
<dbReference type="Pfam" id="PF07715">
    <property type="entry name" value="Plug"/>
    <property type="match status" value="1"/>
</dbReference>
<dbReference type="Gene3D" id="2.40.170.20">
    <property type="entry name" value="TonB-dependent receptor, beta-barrel domain"/>
    <property type="match status" value="1"/>
</dbReference>
<evidence type="ECO:0000313" key="16">
    <source>
        <dbReference type="Proteomes" id="UP000635384"/>
    </source>
</evidence>
<evidence type="ECO:0000259" key="13">
    <source>
        <dbReference type="Pfam" id="PF00593"/>
    </source>
</evidence>
<name>A0ABR8KPQ2_9SPHN</name>
<reference evidence="15 16" key="1">
    <citation type="submission" date="2020-09" db="EMBL/GenBank/DDBJ databases">
        <authorList>
            <person name="Yoon J.-W."/>
        </authorList>
    </citation>
    <scope>NUCLEOTIDE SEQUENCE [LARGE SCALE GENOMIC DNA]</scope>
    <source>
        <strain evidence="15 16">KMU-140</strain>
    </source>
</reference>
<evidence type="ECO:0000313" key="15">
    <source>
        <dbReference type="EMBL" id="MBD2840978.1"/>
    </source>
</evidence>
<dbReference type="PROSITE" id="PS52016">
    <property type="entry name" value="TONB_DEPENDENT_REC_3"/>
    <property type="match status" value="1"/>
</dbReference>
<dbReference type="PANTHER" id="PTHR32552">
    <property type="entry name" value="FERRICHROME IRON RECEPTOR-RELATED"/>
    <property type="match status" value="1"/>
</dbReference>
<evidence type="ECO:0000256" key="1">
    <source>
        <dbReference type="ARBA" id="ARBA00004571"/>
    </source>
</evidence>